<accession>A0ABN9M8D0</accession>
<name>A0ABN9M8D0_9NEOB</name>
<comment type="caution">
    <text evidence="2">The sequence shown here is derived from an EMBL/GenBank/DDBJ whole genome shotgun (WGS) entry which is preliminary data.</text>
</comment>
<sequence length="175" mass="18952">MCQQLAATARSSIVSYPTDECPPAGWELRLQAQEEEVTLLKSALCDVLRRIRNLESQFSTGHFRDSSSSIVQPVSNVPAPAKVISEPVERAQDYSCVLCTVGTQTVWSLVDKDPKDGLDPVYGTVACENDSINGESADGNADSEEVEKVSQSPTQEEGAAIVRGVTPLRLNKKEL</sequence>
<evidence type="ECO:0000313" key="2">
    <source>
        <dbReference type="EMBL" id="CAJ0961606.1"/>
    </source>
</evidence>
<keyword evidence="3" id="KW-1185">Reference proteome</keyword>
<gene>
    <name evidence="2" type="ORF">RIMI_LOCUS17814167</name>
</gene>
<evidence type="ECO:0000256" key="1">
    <source>
        <dbReference type="SAM" id="MobiDB-lite"/>
    </source>
</evidence>
<dbReference type="Proteomes" id="UP001176940">
    <property type="component" value="Unassembled WGS sequence"/>
</dbReference>
<protein>
    <submittedName>
        <fullName evidence="2">Uncharacterized protein</fullName>
    </submittedName>
</protein>
<proteinExistence type="predicted"/>
<organism evidence="2 3">
    <name type="scientific">Ranitomeya imitator</name>
    <name type="common">mimic poison frog</name>
    <dbReference type="NCBI Taxonomy" id="111125"/>
    <lineage>
        <taxon>Eukaryota</taxon>
        <taxon>Metazoa</taxon>
        <taxon>Chordata</taxon>
        <taxon>Craniata</taxon>
        <taxon>Vertebrata</taxon>
        <taxon>Euteleostomi</taxon>
        <taxon>Amphibia</taxon>
        <taxon>Batrachia</taxon>
        <taxon>Anura</taxon>
        <taxon>Neobatrachia</taxon>
        <taxon>Hyloidea</taxon>
        <taxon>Dendrobatidae</taxon>
        <taxon>Dendrobatinae</taxon>
        <taxon>Ranitomeya</taxon>
    </lineage>
</organism>
<dbReference type="CDD" id="cd21949">
    <property type="entry name" value="TD_EMAP3"/>
    <property type="match status" value="1"/>
</dbReference>
<dbReference type="EMBL" id="CAUEEQ010052870">
    <property type="protein sequence ID" value="CAJ0961606.1"/>
    <property type="molecule type" value="Genomic_DNA"/>
</dbReference>
<reference evidence="2" key="1">
    <citation type="submission" date="2023-07" db="EMBL/GenBank/DDBJ databases">
        <authorList>
            <person name="Stuckert A."/>
        </authorList>
    </citation>
    <scope>NUCLEOTIDE SEQUENCE</scope>
</reference>
<evidence type="ECO:0000313" key="3">
    <source>
        <dbReference type="Proteomes" id="UP001176940"/>
    </source>
</evidence>
<feature type="region of interest" description="Disordered" evidence="1">
    <location>
        <begin position="129"/>
        <end position="163"/>
    </location>
</feature>